<comment type="caution">
    <text evidence="3">The sequence shown here is derived from an EMBL/GenBank/DDBJ whole genome shotgun (WGS) entry which is preliminary data.</text>
</comment>
<dbReference type="Proteomes" id="UP000253090">
    <property type="component" value="Unassembled WGS sequence"/>
</dbReference>
<feature type="compositionally biased region" description="Polar residues" evidence="1">
    <location>
        <begin position="43"/>
        <end position="60"/>
    </location>
</feature>
<organism evidence="3 4">
    <name type="scientific">Fontibacillus phaseoli</name>
    <dbReference type="NCBI Taxonomy" id="1416533"/>
    <lineage>
        <taxon>Bacteria</taxon>
        <taxon>Bacillati</taxon>
        <taxon>Bacillota</taxon>
        <taxon>Bacilli</taxon>
        <taxon>Bacillales</taxon>
        <taxon>Paenibacillaceae</taxon>
        <taxon>Fontibacillus</taxon>
    </lineage>
</organism>
<feature type="compositionally biased region" description="Low complexity" evidence="1">
    <location>
        <begin position="64"/>
        <end position="81"/>
    </location>
</feature>
<gene>
    <name evidence="3" type="ORF">DFP94_101828</name>
</gene>
<accession>A0A369BPC6</accession>
<evidence type="ECO:0000256" key="1">
    <source>
        <dbReference type="SAM" id="MobiDB-lite"/>
    </source>
</evidence>
<dbReference type="RefSeq" id="WP_114495140.1">
    <property type="nucleotide sequence ID" value="NZ_QPJW01000001.1"/>
</dbReference>
<proteinExistence type="predicted"/>
<name>A0A369BPC6_9BACL</name>
<evidence type="ECO:0000256" key="2">
    <source>
        <dbReference type="SAM" id="SignalP"/>
    </source>
</evidence>
<dbReference type="OrthoDB" id="2656835at2"/>
<evidence type="ECO:0000313" key="4">
    <source>
        <dbReference type="Proteomes" id="UP000253090"/>
    </source>
</evidence>
<sequence>MKSSSFLCGVLFGAAAAVWASRRKSSMMSMMGGAGSLLKMPGNNMNQNQNKPSQAASGQDKSGAAASAQVHPSPVSSPASSHSKEYNLKQITDFIKGNPDVRREVDAILKETHTAIPGL</sequence>
<keyword evidence="2" id="KW-0732">Signal</keyword>
<dbReference type="AlphaFoldDB" id="A0A369BPC6"/>
<evidence type="ECO:0000313" key="3">
    <source>
        <dbReference type="EMBL" id="RCX23231.1"/>
    </source>
</evidence>
<feature type="chain" id="PRO_5016835382" evidence="2">
    <location>
        <begin position="21"/>
        <end position="119"/>
    </location>
</feature>
<reference evidence="3 4" key="1">
    <citation type="submission" date="2018-07" db="EMBL/GenBank/DDBJ databases">
        <title>Genomic Encyclopedia of Type Strains, Phase III (KMG-III): the genomes of soil and plant-associated and newly described type strains.</title>
        <authorList>
            <person name="Whitman W."/>
        </authorList>
    </citation>
    <scope>NUCLEOTIDE SEQUENCE [LARGE SCALE GENOMIC DNA]</scope>
    <source>
        <strain evidence="3 4">CECT 8333</strain>
    </source>
</reference>
<feature type="region of interest" description="Disordered" evidence="1">
    <location>
        <begin position="32"/>
        <end position="84"/>
    </location>
</feature>
<keyword evidence="4" id="KW-1185">Reference proteome</keyword>
<dbReference type="EMBL" id="QPJW01000001">
    <property type="protein sequence ID" value="RCX23231.1"/>
    <property type="molecule type" value="Genomic_DNA"/>
</dbReference>
<feature type="signal peptide" evidence="2">
    <location>
        <begin position="1"/>
        <end position="20"/>
    </location>
</feature>
<protein>
    <submittedName>
        <fullName evidence="3">Uncharacterized protein</fullName>
    </submittedName>
</protein>